<evidence type="ECO:0000256" key="2">
    <source>
        <dbReference type="ARBA" id="ARBA00023002"/>
    </source>
</evidence>
<dbReference type="PANTHER" id="PTHR10996">
    <property type="entry name" value="2-HYDROXYACID DEHYDROGENASE-RELATED"/>
    <property type="match status" value="1"/>
</dbReference>
<dbReference type="EMBL" id="DRMJ01000431">
    <property type="protein sequence ID" value="HHL43590.1"/>
    <property type="molecule type" value="Genomic_DNA"/>
</dbReference>
<evidence type="ECO:0000259" key="6">
    <source>
        <dbReference type="Pfam" id="PF02826"/>
    </source>
</evidence>
<dbReference type="InterPro" id="IPR006140">
    <property type="entry name" value="D-isomer_DH_NAD-bd"/>
</dbReference>
<comment type="caution">
    <text evidence="7">The sequence shown here is derived from an EMBL/GenBank/DDBJ whole genome shotgun (WGS) entry which is preliminary data.</text>
</comment>
<dbReference type="SUPFAM" id="SSF52283">
    <property type="entry name" value="Formate/glycerate dehydrogenase catalytic domain-like"/>
    <property type="match status" value="1"/>
</dbReference>
<dbReference type="Proteomes" id="UP000885830">
    <property type="component" value="Unassembled WGS sequence"/>
</dbReference>
<dbReference type="PANTHER" id="PTHR10996:SF283">
    <property type="entry name" value="GLYOXYLATE_HYDROXYPYRUVATE REDUCTASE B"/>
    <property type="match status" value="1"/>
</dbReference>
<reference evidence="7" key="1">
    <citation type="journal article" date="2020" name="mSystems">
        <title>Genome- and Community-Level Interaction Insights into Carbon Utilization and Element Cycling Functions of Hydrothermarchaeota in Hydrothermal Sediment.</title>
        <authorList>
            <person name="Zhou Z."/>
            <person name="Liu Y."/>
            <person name="Xu W."/>
            <person name="Pan J."/>
            <person name="Luo Z.H."/>
            <person name="Li M."/>
        </authorList>
    </citation>
    <scope>NUCLEOTIDE SEQUENCE [LARGE SCALE GENOMIC DNA]</scope>
    <source>
        <strain evidence="7">HyVt-485</strain>
    </source>
</reference>
<dbReference type="InterPro" id="IPR036291">
    <property type="entry name" value="NAD(P)-bd_dom_sf"/>
</dbReference>
<name>A0A7C5LVZ1_9PROT</name>
<dbReference type="InterPro" id="IPR029752">
    <property type="entry name" value="D-isomer_DH_CS1"/>
</dbReference>
<proteinExistence type="inferred from homology"/>
<dbReference type="GO" id="GO:0005829">
    <property type="term" value="C:cytosol"/>
    <property type="evidence" value="ECO:0007669"/>
    <property type="project" value="TreeGrafter"/>
</dbReference>
<keyword evidence="2 4" id="KW-0560">Oxidoreductase</keyword>
<dbReference type="Pfam" id="PF00389">
    <property type="entry name" value="2-Hacid_dh"/>
    <property type="match status" value="1"/>
</dbReference>
<evidence type="ECO:0000256" key="4">
    <source>
        <dbReference type="RuleBase" id="RU003719"/>
    </source>
</evidence>
<dbReference type="Pfam" id="PF02826">
    <property type="entry name" value="2-Hacid_dh_C"/>
    <property type="match status" value="1"/>
</dbReference>
<organism evidence="7">
    <name type="scientific">Hellea balneolensis</name>
    <dbReference type="NCBI Taxonomy" id="287478"/>
    <lineage>
        <taxon>Bacteria</taxon>
        <taxon>Pseudomonadati</taxon>
        <taxon>Pseudomonadota</taxon>
        <taxon>Alphaproteobacteria</taxon>
        <taxon>Maricaulales</taxon>
        <taxon>Robiginitomaculaceae</taxon>
        <taxon>Hellea</taxon>
    </lineage>
</organism>
<accession>A0A7C5LVZ1</accession>
<protein>
    <submittedName>
        <fullName evidence="7">D-glycerate dehydrogenase</fullName>
    </submittedName>
</protein>
<dbReference type="AlphaFoldDB" id="A0A7C5LVZ1"/>
<feature type="domain" description="D-isomer specific 2-hydroxyacid dehydrogenase NAD-binding" evidence="6">
    <location>
        <begin position="114"/>
        <end position="293"/>
    </location>
</feature>
<evidence type="ECO:0000256" key="3">
    <source>
        <dbReference type="ARBA" id="ARBA00023027"/>
    </source>
</evidence>
<dbReference type="InterPro" id="IPR050223">
    <property type="entry name" value="D-isomer_2-hydroxyacid_DH"/>
</dbReference>
<dbReference type="PROSITE" id="PS00065">
    <property type="entry name" value="D_2_HYDROXYACID_DH_1"/>
    <property type="match status" value="1"/>
</dbReference>
<keyword evidence="3" id="KW-0520">NAD</keyword>
<dbReference type="FunFam" id="3.40.50.720:FF:000203">
    <property type="entry name" value="D-3-phosphoglycerate dehydrogenase (SerA)"/>
    <property type="match status" value="1"/>
</dbReference>
<dbReference type="CDD" id="cd05301">
    <property type="entry name" value="GDH"/>
    <property type="match status" value="1"/>
</dbReference>
<evidence type="ECO:0000313" key="7">
    <source>
        <dbReference type="EMBL" id="HHL43590.1"/>
    </source>
</evidence>
<dbReference type="GO" id="GO:0030267">
    <property type="term" value="F:glyoxylate reductase (NADPH) activity"/>
    <property type="evidence" value="ECO:0007669"/>
    <property type="project" value="TreeGrafter"/>
</dbReference>
<comment type="similarity">
    <text evidence="1 4">Belongs to the D-isomer specific 2-hydroxyacid dehydrogenase family.</text>
</comment>
<dbReference type="GO" id="GO:0051287">
    <property type="term" value="F:NAD binding"/>
    <property type="evidence" value="ECO:0007669"/>
    <property type="project" value="InterPro"/>
</dbReference>
<sequence>MGQQATPKVIVTRRLPDAVHERLTALFETTLNTSDTPMNKAALIDAVKTADVLVPTLTDRIDAEIINAAGPQLKLIANFGAGTEHIDRMAAHKRSILVTNTPGVLTEDTADFVMALILATSRRLVEADRLTRAGGFAGWTPTGILGQRVRGKQLGIIGMGRIGQAVARRAQAFGLKVNYHNRHAVSAPIENSLGAKFWPDLDEMLANVDIVSVNCPSTPATHHLINAARLAAMPAHGIIVNTSRGEVVDEAALAEALAYHQIAAAGLDVYENEPDIHPALRGLPNVILAPHIGSATLESRIEMGEKVMINIRALFDGHRCPDRVLPPDPKFKISA</sequence>
<dbReference type="SUPFAM" id="SSF51735">
    <property type="entry name" value="NAD(P)-binding Rossmann-fold domains"/>
    <property type="match status" value="1"/>
</dbReference>
<evidence type="ECO:0000259" key="5">
    <source>
        <dbReference type="Pfam" id="PF00389"/>
    </source>
</evidence>
<dbReference type="Gene3D" id="3.40.50.720">
    <property type="entry name" value="NAD(P)-binding Rossmann-like Domain"/>
    <property type="match status" value="2"/>
</dbReference>
<feature type="domain" description="D-isomer specific 2-hydroxyacid dehydrogenase catalytic" evidence="5">
    <location>
        <begin position="11"/>
        <end position="324"/>
    </location>
</feature>
<dbReference type="InterPro" id="IPR006139">
    <property type="entry name" value="D-isomer_2_OHA_DH_cat_dom"/>
</dbReference>
<evidence type="ECO:0000256" key="1">
    <source>
        <dbReference type="ARBA" id="ARBA00005854"/>
    </source>
</evidence>
<dbReference type="GO" id="GO:0016618">
    <property type="term" value="F:hydroxypyruvate reductase [NAD(P)H] activity"/>
    <property type="evidence" value="ECO:0007669"/>
    <property type="project" value="TreeGrafter"/>
</dbReference>
<gene>
    <name evidence="7" type="ORF">ENJ42_08235</name>
</gene>